<feature type="transmembrane region" description="Helical" evidence="9">
    <location>
        <begin position="74"/>
        <end position="96"/>
    </location>
</feature>
<evidence type="ECO:0000256" key="5">
    <source>
        <dbReference type="ARBA" id="ARBA00023242"/>
    </source>
</evidence>
<keyword evidence="9" id="KW-0812">Transmembrane</keyword>
<dbReference type="InterPro" id="IPR046327">
    <property type="entry name" value="HXA1/B1/D1"/>
</dbReference>
<evidence type="ECO:0000256" key="7">
    <source>
        <dbReference type="RuleBase" id="RU000682"/>
    </source>
</evidence>
<keyword evidence="5 6" id="KW-0539">Nucleus</keyword>
<gene>
    <name evidence="11" type="primary">Hoxb1</name>
    <name evidence="11" type="ORF">T01_5040</name>
</gene>
<comment type="subcellular location">
    <subcellularLocation>
        <location evidence="1 6 7">Nucleus</location>
    </subcellularLocation>
</comment>
<feature type="compositionally biased region" description="Low complexity" evidence="8">
    <location>
        <begin position="327"/>
        <end position="337"/>
    </location>
</feature>
<keyword evidence="4 6" id="KW-0371">Homeobox</keyword>
<dbReference type="Gene3D" id="1.10.10.60">
    <property type="entry name" value="Homeodomain-like"/>
    <property type="match status" value="1"/>
</dbReference>
<dbReference type="SMART" id="SM00389">
    <property type="entry name" value="HOX"/>
    <property type="match status" value="1"/>
</dbReference>
<keyword evidence="9" id="KW-0472">Membrane</keyword>
<evidence type="ECO:0000313" key="12">
    <source>
        <dbReference type="Proteomes" id="UP000054776"/>
    </source>
</evidence>
<keyword evidence="9" id="KW-1133">Transmembrane helix</keyword>
<dbReference type="InParanoid" id="A0A0V1C0Q8"/>
<dbReference type="OrthoDB" id="6159439at2759"/>
<dbReference type="InterPro" id="IPR001356">
    <property type="entry name" value="HD"/>
</dbReference>
<evidence type="ECO:0000256" key="6">
    <source>
        <dbReference type="PROSITE-ProRule" id="PRU00108"/>
    </source>
</evidence>
<dbReference type="STRING" id="6334.A0A0V1C0Q8"/>
<dbReference type="GO" id="GO:0000978">
    <property type="term" value="F:RNA polymerase II cis-regulatory region sequence-specific DNA binding"/>
    <property type="evidence" value="ECO:0007669"/>
    <property type="project" value="TreeGrafter"/>
</dbReference>
<feature type="region of interest" description="Disordered" evidence="8">
    <location>
        <begin position="232"/>
        <end position="266"/>
    </location>
</feature>
<dbReference type="InterPro" id="IPR000047">
    <property type="entry name" value="HTH_motif"/>
</dbReference>
<dbReference type="PRINTS" id="PR00024">
    <property type="entry name" value="HOMEOBOX"/>
</dbReference>
<dbReference type="Pfam" id="PF00046">
    <property type="entry name" value="Homeodomain"/>
    <property type="match status" value="1"/>
</dbReference>
<feature type="region of interest" description="Disordered" evidence="8">
    <location>
        <begin position="627"/>
        <end position="656"/>
    </location>
</feature>
<keyword evidence="3 6" id="KW-0238">DNA-binding</keyword>
<sequence length="656" mass="70626">MRVDVRSRRGHDDDMARRRSWVGVIGQERLAAKRLRPKPQAERAIGPTFLIAAAAVRPPDGPLCAVVTPRSAAFLARIVVFLLLLSSSSSLSWSNFGRRKKFFFPLNFYSFIFLYIKTLPMSCEMIFKKVHERGGGGGGYASGNGNYLLYNRNSLNGNAAIEEAPQSTVVEHPQQQQSLPTSPPSTLPSYVSAFDDAKPNPSPSTGGCASTAAEENSNTAFYHQFNRCQFSSTNRPSSSSPSSSTSTPSSTSTSSSCQQQQQQQHRIMLPTSSLDCGHLKFNQPANVICTTTTTTATITSPLRFCPYETPSTICSALPYTVTDATTTTTTNTSNSSSSGGGVVNGTTVDYNNHPRPAPFGSSSSIASLQYTGPDLTVANSSSNPGPSSTTYKWMQIRRSAPRIVIVVHFCDDQLLVQALGLENCCDRFGSSRSGSNDARFSCSIETAVNANGSPENSISTKCGGGGVGVGGTNAAGPSKRRCSSSASSANEQGIMLEGHNSNLLNSGCTSVPNRTNFTTKQLTELEKEFHTNRYLTRARRIEIASQLGLNETQVKIWFQNRRMKQKKHLKEKGFTLMPSALSSSGHHHASSASASSASIAAHSSSSSVVVPSVSELFFSSPLLHTQHSLHHHHHQPRQQHQSTTASKDGNLHFAKL</sequence>
<evidence type="ECO:0000256" key="8">
    <source>
        <dbReference type="SAM" id="MobiDB-lite"/>
    </source>
</evidence>
<evidence type="ECO:0000313" key="11">
    <source>
        <dbReference type="EMBL" id="KRY42806.1"/>
    </source>
</evidence>
<dbReference type="GO" id="GO:0000981">
    <property type="term" value="F:DNA-binding transcription factor activity, RNA polymerase II-specific"/>
    <property type="evidence" value="ECO:0007669"/>
    <property type="project" value="InterPro"/>
</dbReference>
<keyword evidence="12" id="KW-1185">Reference proteome</keyword>
<reference evidence="11 12" key="1">
    <citation type="submission" date="2015-01" db="EMBL/GenBank/DDBJ databases">
        <title>Evolution of Trichinella species and genotypes.</title>
        <authorList>
            <person name="Korhonen P.K."/>
            <person name="Edoardo P."/>
            <person name="Giuseppe L.R."/>
            <person name="Gasser R.B."/>
        </authorList>
    </citation>
    <scope>NUCLEOTIDE SEQUENCE [LARGE SCALE GENOMIC DNA]</scope>
    <source>
        <strain evidence="11">ISS3</strain>
    </source>
</reference>
<keyword evidence="2" id="KW-0217">Developmental protein</keyword>
<feature type="region of interest" description="Disordered" evidence="8">
    <location>
        <begin position="327"/>
        <end position="364"/>
    </location>
</feature>
<dbReference type="CDD" id="cd00086">
    <property type="entry name" value="homeodomain"/>
    <property type="match status" value="1"/>
</dbReference>
<proteinExistence type="predicted"/>
<evidence type="ECO:0000256" key="3">
    <source>
        <dbReference type="ARBA" id="ARBA00023125"/>
    </source>
</evidence>
<feature type="compositionally biased region" description="Basic residues" evidence="8">
    <location>
        <begin position="627"/>
        <end position="637"/>
    </location>
</feature>
<organism evidence="11 12">
    <name type="scientific">Trichinella spiralis</name>
    <name type="common">Trichina worm</name>
    <dbReference type="NCBI Taxonomy" id="6334"/>
    <lineage>
        <taxon>Eukaryota</taxon>
        <taxon>Metazoa</taxon>
        <taxon>Ecdysozoa</taxon>
        <taxon>Nematoda</taxon>
        <taxon>Enoplea</taxon>
        <taxon>Dorylaimia</taxon>
        <taxon>Trichinellida</taxon>
        <taxon>Trichinellidae</taxon>
        <taxon>Trichinella</taxon>
    </lineage>
</organism>
<dbReference type="PROSITE" id="PS50071">
    <property type="entry name" value="HOMEOBOX_2"/>
    <property type="match status" value="1"/>
</dbReference>
<feature type="DNA-binding region" description="Homeobox" evidence="6">
    <location>
        <begin position="516"/>
        <end position="569"/>
    </location>
</feature>
<evidence type="ECO:0000256" key="1">
    <source>
        <dbReference type="ARBA" id="ARBA00004123"/>
    </source>
</evidence>
<dbReference type="PANTHER" id="PTHR45946:SF4">
    <property type="entry name" value="HOMEOBOX PROTEIN ROUGH-RELATED"/>
    <property type="match status" value="1"/>
</dbReference>
<dbReference type="SUPFAM" id="SSF46689">
    <property type="entry name" value="Homeodomain-like"/>
    <property type="match status" value="1"/>
</dbReference>
<evidence type="ECO:0000256" key="2">
    <source>
        <dbReference type="ARBA" id="ARBA00022473"/>
    </source>
</evidence>
<dbReference type="PROSITE" id="PS00027">
    <property type="entry name" value="HOMEOBOX_1"/>
    <property type="match status" value="1"/>
</dbReference>
<accession>A0A0V1C0Q8</accession>
<feature type="compositionally biased region" description="Low complexity" evidence="8">
    <location>
        <begin position="232"/>
        <end position="264"/>
    </location>
</feature>
<dbReference type="InterPro" id="IPR017970">
    <property type="entry name" value="Homeobox_CS"/>
</dbReference>
<dbReference type="PANTHER" id="PTHR45946">
    <property type="entry name" value="HOMEOBOX PROTEIN ROUGH-RELATED"/>
    <property type="match status" value="1"/>
</dbReference>
<name>A0A0V1C0Q8_TRISP</name>
<dbReference type="AlphaFoldDB" id="A0A0V1C0Q8"/>
<protein>
    <submittedName>
        <fullName evidence="11">Homeobox protein Hox-B1</fullName>
    </submittedName>
</protein>
<evidence type="ECO:0000259" key="10">
    <source>
        <dbReference type="PROSITE" id="PS50071"/>
    </source>
</evidence>
<feature type="domain" description="Homeobox" evidence="10">
    <location>
        <begin position="514"/>
        <end position="568"/>
    </location>
</feature>
<feature type="region of interest" description="Disordered" evidence="8">
    <location>
        <begin position="165"/>
        <end position="211"/>
    </location>
</feature>
<dbReference type="InterPro" id="IPR009057">
    <property type="entry name" value="Homeodomain-like_sf"/>
</dbReference>
<dbReference type="InterPro" id="IPR020479">
    <property type="entry name" value="HD_metazoa"/>
</dbReference>
<dbReference type="GO" id="GO:0005634">
    <property type="term" value="C:nucleus"/>
    <property type="evidence" value="ECO:0007669"/>
    <property type="project" value="UniProtKB-SubCell"/>
</dbReference>
<evidence type="ECO:0000256" key="4">
    <source>
        <dbReference type="ARBA" id="ARBA00023155"/>
    </source>
</evidence>
<comment type="caution">
    <text evidence="11">The sequence shown here is derived from an EMBL/GenBank/DDBJ whole genome shotgun (WGS) entry which is preliminary data.</text>
</comment>
<dbReference type="PRINTS" id="PR00031">
    <property type="entry name" value="HTHREPRESSR"/>
</dbReference>
<dbReference type="Proteomes" id="UP000054776">
    <property type="component" value="Unassembled WGS sequence"/>
</dbReference>
<dbReference type="EMBL" id="JYDH01000003">
    <property type="protein sequence ID" value="KRY42806.1"/>
    <property type="molecule type" value="Genomic_DNA"/>
</dbReference>
<evidence type="ECO:0000256" key="9">
    <source>
        <dbReference type="SAM" id="Phobius"/>
    </source>
</evidence>